<comment type="caution">
    <text evidence="2">The sequence shown here is derived from an EMBL/GenBank/DDBJ whole genome shotgun (WGS) entry which is preliminary data.</text>
</comment>
<evidence type="ECO:0000256" key="1">
    <source>
        <dbReference type="SAM" id="Phobius"/>
    </source>
</evidence>
<keyword evidence="1" id="KW-0812">Transmembrane</keyword>
<keyword evidence="1" id="KW-1133">Transmembrane helix</keyword>
<dbReference type="Proteomes" id="UP001320972">
    <property type="component" value="Unassembled WGS sequence"/>
</dbReference>
<sequence>MVDFSWGDIRPELPEPLVEFARDPFGYIWTIFVEGILLMWSAFLSYVELLWQQLAVVPTTAIATPVITTIYGVLMGLVSAWTAIGSAINAIVLELGLAAPVAALIAWTAPILLVAVLWNAVSGLVGTYVPLDALPSLSQIPYIGGWFD</sequence>
<evidence type="ECO:0000313" key="2">
    <source>
        <dbReference type="EMBL" id="MCU4975936.1"/>
    </source>
</evidence>
<name>A0ABT2QLW9_9EURY</name>
<evidence type="ECO:0008006" key="4">
    <source>
        <dbReference type="Google" id="ProtNLM"/>
    </source>
</evidence>
<reference evidence="2 3" key="1">
    <citation type="submission" date="2022-09" db="EMBL/GenBank/DDBJ databases">
        <title>Enrichment on poylsaccharides allowed isolation of novel metabolic and taxonomic groups of Haloarchaea.</title>
        <authorList>
            <person name="Sorokin D.Y."/>
            <person name="Elcheninov A.G."/>
            <person name="Khizhniak T.V."/>
            <person name="Kolganova T.V."/>
            <person name="Kublanov I.V."/>
        </authorList>
    </citation>
    <scope>NUCLEOTIDE SEQUENCE [LARGE SCALE GENOMIC DNA]</scope>
    <source>
        <strain evidence="2 3">AArc-m2/3/4</strain>
    </source>
</reference>
<gene>
    <name evidence="2" type="ORF">OB955_24985</name>
</gene>
<dbReference type="RefSeq" id="WP_338009482.1">
    <property type="nucleotide sequence ID" value="NZ_JAOPKB010000030.1"/>
</dbReference>
<accession>A0ABT2QLW9</accession>
<keyword evidence="3" id="KW-1185">Reference proteome</keyword>
<keyword evidence="1" id="KW-0472">Membrane</keyword>
<organism evidence="2 3">
    <name type="scientific">Natronoglomus mannanivorans</name>
    <dbReference type="NCBI Taxonomy" id="2979990"/>
    <lineage>
        <taxon>Archaea</taxon>
        <taxon>Methanobacteriati</taxon>
        <taxon>Methanobacteriota</taxon>
        <taxon>Stenosarchaea group</taxon>
        <taxon>Halobacteria</taxon>
        <taxon>Halobacteriales</taxon>
        <taxon>Natrialbaceae</taxon>
        <taxon>Natronoglomus</taxon>
    </lineage>
</organism>
<protein>
    <recommendedName>
        <fullName evidence="4">Yip1 domain-containing protein</fullName>
    </recommendedName>
</protein>
<evidence type="ECO:0000313" key="3">
    <source>
        <dbReference type="Proteomes" id="UP001320972"/>
    </source>
</evidence>
<dbReference type="EMBL" id="JAOPKB010000030">
    <property type="protein sequence ID" value="MCU4975936.1"/>
    <property type="molecule type" value="Genomic_DNA"/>
</dbReference>
<feature type="transmembrane region" description="Helical" evidence="1">
    <location>
        <begin position="54"/>
        <end position="74"/>
    </location>
</feature>
<feature type="transmembrane region" description="Helical" evidence="1">
    <location>
        <begin position="26"/>
        <end position="47"/>
    </location>
</feature>
<proteinExistence type="predicted"/>